<keyword evidence="2" id="KW-1185">Reference proteome</keyword>
<proteinExistence type="predicted"/>
<reference evidence="1" key="1">
    <citation type="journal article" date="2021" name="New Phytol.">
        <title>Evolutionary innovations through gain and loss of genes in the ectomycorrhizal Boletales.</title>
        <authorList>
            <person name="Wu G."/>
            <person name="Miyauchi S."/>
            <person name="Morin E."/>
            <person name="Kuo A."/>
            <person name="Drula E."/>
            <person name="Varga T."/>
            <person name="Kohler A."/>
            <person name="Feng B."/>
            <person name="Cao Y."/>
            <person name="Lipzen A."/>
            <person name="Daum C."/>
            <person name="Hundley H."/>
            <person name="Pangilinan J."/>
            <person name="Johnson J."/>
            <person name="Barry K."/>
            <person name="LaButti K."/>
            <person name="Ng V."/>
            <person name="Ahrendt S."/>
            <person name="Min B."/>
            <person name="Choi I.G."/>
            <person name="Park H."/>
            <person name="Plett J.M."/>
            <person name="Magnuson J."/>
            <person name="Spatafora J.W."/>
            <person name="Nagy L.G."/>
            <person name="Henrissat B."/>
            <person name="Grigoriev I.V."/>
            <person name="Yang Z.L."/>
            <person name="Xu J."/>
            <person name="Martin F.M."/>
        </authorList>
    </citation>
    <scope>NUCLEOTIDE SEQUENCE</scope>
    <source>
        <strain evidence="1">ATCC 28755</strain>
    </source>
</reference>
<evidence type="ECO:0000313" key="1">
    <source>
        <dbReference type="EMBL" id="KAH7913006.1"/>
    </source>
</evidence>
<name>A0ACB8AJA9_9AGAM</name>
<accession>A0ACB8AJA9</accession>
<organism evidence="1 2">
    <name type="scientific">Hygrophoropsis aurantiaca</name>
    <dbReference type="NCBI Taxonomy" id="72124"/>
    <lineage>
        <taxon>Eukaryota</taxon>
        <taxon>Fungi</taxon>
        <taxon>Dikarya</taxon>
        <taxon>Basidiomycota</taxon>
        <taxon>Agaricomycotina</taxon>
        <taxon>Agaricomycetes</taxon>
        <taxon>Agaricomycetidae</taxon>
        <taxon>Boletales</taxon>
        <taxon>Coniophorineae</taxon>
        <taxon>Hygrophoropsidaceae</taxon>
        <taxon>Hygrophoropsis</taxon>
    </lineage>
</organism>
<dbReference type="EMBL" id="MU267639">
    <property type="protein sequence ID" value="KAH7913006.1"/>
    <property type="molecule type" value="Genomic_DNA"/>
</dbReference>
<sequence length="401" mass="42372">MSSTNPFRSQNASPNPPAMAPAVTGASAPHNVSEHDDSMGLDEEMPPAYTPSADIYQGESTVELGPSRPFQPPPRPPPNNAYASSNGNGRSGSQQTQHWPPPQGRGSNNGSGYLSQSVSSSSRAYGSSTPPWGGNRTMVRAPGGLIGTLFETVRDVVDAVSGSDSHTQAMQQSARSAYASPSSQYTHQRAASSPSASPSQSSHPRNDIPDDGSPTRTPVPGHPLLKDGMLLVYPNQYLCVKCRNTGYKNHDPSHPCRKCWEKYGKPYVGALTYTPWSSTSTPNSRLQRALPSFTPPQLSTPASRGYSPQPGAPSPYAPSQSFISSSYPPPLGNSGPHYYVRNTVVGLGLQPPVPGAIPVKPGDSCLGGRVCWRCGGTGMLPLFIIDVKACTTCGGLGRILR</sequence>
<protein>
    <submittedName>
        <fullName evidence="1">Uncharacterized protein</fullName>
    </submittedName>
</protein>
<dbReference type="Proteomes" id="UP000790377">
    <property type="component" value="Unassembled WGS sequence"/>
</dbReference>
<comment type="caution">
    <text evidence="1">The sequence shown here is derived from an EMBL/GenBank/DDBJ whole genome shotgun (WGS) entry which is preliminary data.</text>
</comment>
<evidence type="ECO:0000313" key="2">
    <source>
        <dbReference type="Proteomes" id="UP000790377"/>
    </source>
</evidence>
<gene>
    <name evidence="1" type="ORF">BJ138DRAFT_702542</name>
</gene>